<gene>
    <name evidence="1" type="ORF">CJ030_MR5G023953</name>
</gene>
<reference evidence="1 2" key="1">
    <citation type="journal article" date="2019" name="Plant Biotechnol. J.">
        <title>The red bayberry genome and genetic basis of sex determination.</title>
        <authorList>
            <person name="Jia H.M."/>
            <person name="Jia H.J."/>
            <person name="Cai Q.L."/>
            <person name="Wang Y."/>
            <person name="Zhao H.B."/>
            <person name="Yang W.F."/>
            <person name="Wang G.Y."/>
            <person name="Li Y.H."/>
            <person name="Zhan D.L."/>
            <person name="Shen Y.T."/>
            <person name="Niu Q.F."/>
            <person name="Chang L."/>
            <person name="Qiu J."/>
            <person name="Zhao L."/>
            <person name="Xie H.B."/>
            <person name="Fu W.Y."/>
            <person name="Jin J."/>
            <person name="Li X.W."/>
            <person name="Jiao Y."/>
            <person name="Zhou C.C."/>
            <person name="Tu T."/>
            <person name="Chai C.Y."/>
            <person name="Gao J.L."/>
            <person name="Fan L.J."/>
            <person name="van de Weg E."/>
            <person name="Wang J.Y."/>
            <person name="Gao Z.S."/>
        </authorList>
    </citation>
    <scope>NUCLEOTIDE SEQUENCE [LARGE SCALE GENOMIC DNA]</scope>
    <source>
        <tissue evidence="1">Leaves</tissue>
    </source>
</reference>
<sequence length="215" mass="25070">MFDYIGSSDFVGLKCDPYLIKQSFANFAFIVNVDATSLVKGKDLDFSVSSLNAVAHSSNSRIKFLESYTKIGMFDVEPIEILWAILDDPSMTEVAKPEANDFNIHWRLLHHIVYKIILPRTRKFEYVIFLDLFVMYCLITRRQMNHGPIESHEGSFGKRRQGLPYRMLLAQIFQLHDVDNDGDDHKKPKASKEYNQKTLRLMRFIQNEDGEWVKK</sequence>
<evidence type="ECO:0000313" key="2">
    <source>
        <dbReference type="Proteomes" id="UP000516437"/>
    </source>
</evidence>
<dbReference type="AlphaFoldDB" id="A0A6A1VI13"/>
<keyword evidence="2" id="KW-1185">Reference proteome</keyword>
<name>A0A6A1VI13_9ROSI</name>
<dbReference type="Proteomes" id="UP000516437">
    <property type="component" value="Chromosome 5"/>
</dbReference>
<accession>A0A6A1VI13</accession>
<organism evidence="1 2">
    <name type="scientific">Morella rubra</name>
    <name type="common">Chinese bayberry</name>
    <dbReference type="NCBI Taxonomy" id="262757"/>
    <lineage>
        <taxon>Eukaryota</taxon>
        <taxon>Viridiplantae</taxon>
        <taxon>Streptophyta</taxon>
        <taxon>Embryophyta</taxon>
        <taxon>Tracheophyta</taxon>
        <taxon>Spermatophyta</taxon>
        <taxon>Magnoliopsida</taxon>
        <taxon>eudicotyledons</taxon>
        <taxon>Gunneridae</taxon>
        <taxon>Pentapetalae</taxon>
        <taxon>rosids</taxon>
        <taxon>fabids</taxon>
        <taxon>Fagales</taxon>
        <taxon>Myricaceae</taxon>
        <taxon>Morella</taxon>
    </lineage>
</organism>
<proteinExistence type="predicted"/>
<dbReference type="EMBL" id="RXIC02000023">
    <property type="protein sequence ID" value="KAB1212411.1"/>
    <property type="molecule type" value="Genomic_DNA"/>
</dbReference>
<comment type="caution">
    <text evidence="1">The sequence shown here is derived from an EMBL/GenBank/DDBJ whole genome shotgun (WGS) entry which is preliminary data.</text>
</comment>
<evidence type="ECO:0000313" key="1">
    <source>
        <dbReference type="EMBL" id="KAB1212411.1"/>
    </source>
</evidence>
<protein>
    <submittedName>
        <fullName evidence="1">Uncharacterized protein</fullName>
    </submittedName>
</protein>